<dbReference type="Gene3D" id="3.30.1370.210">
    <property type="match status" value="1"/>
</dbReference>
<feature type="zinc finger region" description="C3H1-type" evidence="11">
    <location>
        <begin position="46"/>
        <end position="73"/>
    </location>
</feature>
<dbReference type="PROSITE" id="PS50103">
    <property type="entry name" value="ZF_C3H1"/>
    <property type="match status" value="5"/>
</dbReference>
<dbReference type="InterPro" id="IPR000571">
    <property type="entry name" value="Znf_CCCH"/>
</dbReference>
<accession>A0A6A6H912</accession>
<feature type="domain" description="C3H1-type" evidence="14">
    <location>
        <begin position="76"/>
        <end position="102"/>
    </location>
</feature>
<feature type="domain" description="C3H1-type" evidence="14">
    <location>
        <begin position="46"/>
        <end position="73"/>
    </location>
</feature>
<dbReference type="SMART" id="SM00356">
    <property type="entry name" value="ZnF_C3H1"/>
    <property type="match status" value="5"/>
</dbReference>
<evidence type="ECO:0000256" key="10">
    <source>
        <dbReference type="ARBA" id="ARBA00024826"/>
    </source>
</evidence>
<dbReference type="PANTHER" id="PTHR23102">
    <property type="entry name" value="CLEAVAGE AND POLYADENYLATION SPECIFICITY FACTOR SUBUNIT 4-RELATED"/>
    <property type="match status" value="1"/>
</dbReference>
<dbReference type="Pfam" id="PF00642">
    <property type="entry name" value="zf-CCCH"/>
    <property type="match status" value="1"/>
</dbReference>
<dbReference type="Proteomes" id="UP000800092">
    <property type="component" value="Unassembled WGS sequence"/>
</dbReference>
<keyword evidence="16" id="KW-1185">Reference proteome</keyword>
<feature type="region of interest" description="Disordered" evidence="13">
    <location>
        <begin position="1"/>
        <end position="22"/>
    </location>
</feature>
<dbReference type="GO" id="GO:0003723">
    <property type="term" value="F:RNA binding"/>
    <property type="evidence" value="ECO:0007669"/>
    <property type="project" value="UniProtKB-UniRule"/>
</dbReference>
<keyword evidence="4 11" id="KW-0479">Metal-binding</keyword>
<feature type="zinc finger region" description="C3H1-type" evidence="11">
    <location>
        <begin position="103"/>
        <end position="132"/>
    </location>
</feature>
<keyword evidence="5 12" id="KW-0677">Repeat</keyword>
<evidence type="ECO:0000256" key="8">
    <source>
        <dbReference type="ARBA" id="ARBA00022884"/>
    </source>
</evidence>
<keyword evidence="8 12" id="KW-0694">RNA-binding</keyword>
<evidence type="ECO:0000256" key="6">
    <source>
        <dbReference type="ARBA" id="ARBA00022771"/>
    </source>
</evidence>
<evidence type="ECO:0000256" key="7">
    <source>
        <dbReference type="ARBA" id="ARBA00022833"/>
    </source>
</evidence>
<keyword evidence="7 11" id="KW-0862">Zinc</keyword>
<dbReference type="AlphaFoldDB" id="A0A6A6H912"/>
<gene>
    <name evidence="15" type="ORF">EV356DRAFT_523733</name>
</gene>
<evidence type="ECO:0000256" key="3">
    <source>
        <dbReference type="ARBA" id="ARBA00022664"/>
    </source>
</evidence>
<protein>
    <recommendedName>
        <fullName evidence="12">mRNA 3'-end-processing protein</fullName>
    </recommendedName>
</protein>
<evidence type="ECO:0000256" key="4">
    <source>
        <dbReference type="ARBA" id="ARBA00022723"/>
    </source>
</evidence>
<keyword evidence="3 12" id="KW-0507">mRNA processing</keyword>
<feature type="domain" description="C3H1-type" evidence="14">
    <location>
        <begin position="133"/>
        <end position="160"/>
    </location>
</feature>
<comment type="similarity">
    <text evidence="2 12">Belongs to the CPSF4/YTH1 family.</text>
</comment>
<keyword evidence="6 11" id="KW-0863">Zinc-finger</keyword>
<feature type="region of interest" description="Disordered" evidence="13">
    <location>
        <begin position="212"/>
        <end position="249"/>
    </location>
</feature>
<comment type="subcellular location">
    <subcellularLocation>
        <location evidence="1 12">Nucleus</location>
    </subcellularLocation>
</comment>
<feature type="zinc finger region" description="C3H1-type" evidence="11">
    <location>
        <begin position="133"/>
        <end position="160"/>
    </location>
</feature>
<name>A0A6A6H912_VIRVR</name>
<keyword evidence="9 12" id="KW-0539">Nucleus</keyword>
<evidence type="ECO:0000313" key="16">
    <source>
        <dbReference type="Proteomes" id="UP000800092"/>
    </source>
</evidence>
<evidence type="ECO:0000256" key="5">
    <source>
        <dbReference type="ARBA" id="ARBA00022737"/>
    </source>
</evidence>
<feature type="domain" description="C3H1-type" evidence="14">
    <location>
        <begin position="103"/>
        <end position="132"/>
    </location>
</feature>
<dbReference type="GO" id="GO:0031124">
    <property type="term" value="P:mRNA 3'-end processing"/>
    <property type="evidence" value="ECO:0007669"/>
    <property type="project" value="UniProtKB-UniRule"/>
</dbReference>
<feature type="compositionally biased region" description="Basic residues" evidence="13">
    <location>
        <begin position="236"/>
        <end position="249"/>
    </location>
</feature>
<comment type="function">
    <text evidence="10 12">Component of the cleavage factor I (CF I) involved in pre-mRNA 3'-end processing.</text>
</comment>
<organism evidence="15 16">
    <name type="scientific">Viridothelium virens</name>
    <name type="common">Speckled blister lichen</name>
    <name type="synonym">Trypethelium virens</name>
    <dbReference type="NCBI Taxonomy" id="1048519"/>
    <lineage>
        <taxon>Eukaryota</taxon>
        <taxon>Fungi</taxon>
        <taxon>Dikarya</taxon>
        <taxon>Ascomycota</taxon>
        <taxon>Pezizomycotina</taxon>
        <taxon>Dothideomycetes</taxon>
        <taxon>Dothideomycetes incertae sedis</taxon>
        <taxon>Trypetheliales</taxon>
        <taxon>Trypetheliaceae</taxon>
        <taxon>Viridothelium</taxon>
    </lineage>
</organism>
<evidence type="ECO:0000256" key="1">
    <source>
        <dbReference type="ARBA" id="ARBA00004123"/>
    </source>
</evidence>
<evidence type="ECO:0000313" key="15">
    <source>
        <dbReference type="EMBL" id="KAF2234512.1"/>
    </source>
</evidence>
<evidence type="ECO:0000256" key="9">
    <source>
        <dbReference type="ARBA" id="ARBA00023242"/>
    </source>
</evidence>
<dbReference type="GO" id="GO:0008270">
    <property type="term" value="F:zinc ion binding"/>
    <property type="evidence" value="ECO:0007669"/>
    <property type="project" value="UniProtKB-KW"/>
</dbReference>
<evidence type="ECO:0000256" key="12">
    <source>
        <dbReference type="RuleBase" id="RU369008"/>
    </source>
</evidence>
<evidence type="ECO:0000259" key="14">
    <source>
        <dbReference type="PROSITE" id="PS50103"/>
    </source>
</evidence>
<evidence type="ECO:0000256" key="11">
    <source>
        <dbReference type="PROSITE-ProRule" id="PRU00723"/>
    </source>
</evidence>
<dbReference type="GO" id="GO:0005634">
    <property type="term" value="C:nucleus"/>
    <property type="evidence" value="ECO:0007669"/>
    <property type="project" value="UniProtKB-SubCell"/>
</dbReference>
<sequence length="249" mass="28452">MAVEVQHGATATNGLPRDSVPESGPEPAFNFGFSDFLRREYRFGIDPARPICSAHAKGHCPLGNECPDRHPVSAVYPNLVCKHWVRGLCKKGDTCEYLHEYNIRGMPECTYWARDGTCPKNADDCLYLHLDSDLKRPSCPHYERGFCPLGPHCANKHVRRTSICRFYLAGFCPNGKGCEEGAHPRFPEDLKKPEVRIIKTAEQKEQELLARQAKLQEEQEREFERGQDQAGPPNKWRGRGRRHAGWRRR</sequence>
<dbReference type="SUPFAM" id="SSF90229">
    <property type="entry name" value="CCCH zinc finger"/>
    <property type="match status" value="1"/>
</dbReference>
<dbReference type="InterPro" id="IPR045348">
    <property type="entry name" value="CPSF4/Yth1"/>
</dbReference>
<feature type="compositionally biased region" description="Basic and acidic residues" evidence="13">
    <location>
        <begin position="212"/>
        <end position="227"/>
    </location>
</feature>
<feature type="zinc finger region" description="C3H1-type" evidence="11">
    <location>
        <begin position="163"/>
        <end position="186"/>
    </location>
</feature>
<reference evidence="15" key="1">
    <citation type="journal article" date="2020" name="Stud. Mycol.">
        <title>101 Dothideomycetes genomes: a test case for predicting lifestyles and emergence of pathogens.</title>
        <authorList>
            <person name="Haridas S."/>
            <person name="Albert R."/>
            <person name="Binder M."/>
            <person name="Bloem J."/>
            <person name="Labutti K."/>
            <person name="Salamov A."/>
            <person name="Andreopoulos B."/>
            <person name="Baker S."/>
            <person name="Barry K."/>
            <person name="Bills G."/>
            <person name="Bluhm B."/>
            <person name="Cannon C."/>
            <person name="Castanera R."/>
            <person name="Culley D."/>
            <person name="Daum C."/>
            <person name="Ezra D."/>
            <person name="Gonzalez J."/>
            <person name="Henrissat B."/>
            <person name="Kuo A."/>
            <person name="Liang C."/>
            <person name="Lipzen A."/>
            <person name="Lutzoni F."/>
            <person name="Magnuson J."/>
            <person name="Mondo S."/>
            <person name="Nolan M."/>
            <person name="Ohm R."/>
            <person name="Pangilinan J."/>
            <person name="Park H.-J."/>
            <person name="Ramirez L."/>
            <person name="Alfaro M."/>
            <person name="Sun H."/>
            <person name="Tritt A."/>
            <person name="Yoshinaga Y."/>
            <person name="Zwiers L.-H."/>
            <person name="Turgeon B."/>
            <person name="Goodwin S."/>
            <person name="Spatafora J."/>
            <person name="Crous P."/>
            <person name="Grigoriev I."/>
        </authorList>
    </citation>
    <scope>NUCLEOTIDE SEQUENCE</scope>
    <source>
        <strain evidence="15">Tuck. ex Michener</strain>
    </source>
</reference>
<dbReference type="InterPro" id="IPR036855">
    <property type="entry name" value="Znf_CCCH_sf"/>
</dbReference>
<evidence type="ECO:0000256" key="13">
    <source>
        <dbReference type="SAM" id="MobiDB-lite"/>
    </source>
</evidence>
<feature type="domain" description="C3H1-type" evidence="14">
    <location>
        <begin position="163"/>
        <end position="186"/>
    </location>
</feature>
<dbReference type="EMBL" id="ML991798">
    <property type="protein sequence ID" value="KAF2234512.1"/>
    <property type="molecule type" value="Genomic_DNA"/>
</dbReference>
<dbReference type="OrthoDB" id="1914176at2759"/>
<dbReference type="Gene3D" id="4.10.1000.10">
    <property type="entry name" value="Zinc finger, CCCH-type"/>
    <property type="match status" value="1"/>
</dbReference>
<evidence type="ECO:0000256" key="2">
    <source>
        <dbReference type="ARBA" id="ARBA00008907"/>
    </source>
</evidence>
<feature type="zinc finger region" description="C3H1-type" evidence="11">
    <location>
        <begin position="76"/>
        <end position="102"/>
    </location>
</feature>
<dbReference type="PANTHER" id="PTHR23102:SF24">
    <property type="entry name" value="CLEAVAGE AND POLYADENYLATION SPECIFICITY FACTOR SUBUNIT 4"/>
    <property type="match status" value="1"/>
</dbReference>
<proteinExistence type="inferred from homology"/>